<gene>
    <name evidence="2" type="ORF">MNBD_ALPHA08-1852</name>
</gene>
<evidence type="ECO:0000313" key="2">
    <source>
        <dbReference type="EMBL" id="VAV99351.1"/>
    </source>
</evidence>
<accession>A0A3B0S971</accession>
<dbReference type="AlphaFoldDB" id="A0A3B0S971"/>
<dbReference type="EMBL" id="UOEC01000161">
    <property type="protein sequence ID" value="VAV99351.1"/>
    <property type="molecule type" value="Genomic_DNA"/>
</dbReference>
<sequence length="20" mass="2321">MTDDLKKLQNAFDRETPVKA</sequence>
<feature type="non-terminal residue" evidence="2">
    <location>
        <position position="20"/>
    </location>
</feature>
<reference evidence="2" key="1">
    <citation type="submission" date="2018-06" db="EMBL/GenBank/DDBJ databases">
        <authorList>
            <person name="Zhirakovskaya E."/>
        </authorList>
    </citation>
    <scope>NUCLEOTIDE SEQUENCE</scope>
</reference>
<organism evidence="2">
    <name type="scientific">hydrothermal vent metagenome</name>
    <dbReference type="NCBI Taxonomy" id="652676"/>
    <lineage>
        <taxon>unclassified sequences</taxon>
        <taxon>metagenomes</taxon>
        <taxon>ecological metagenomes</taxon>
    </lineage>
</organism>
<feature type="region of interest" description="Disordered" evidence="1">
    <location>
        <begin position="1"/>
        <end position="20"/>
    </location>
</feature>
<protein>
    <submittedName>
        <fullName evidence="2">Uncharacterized protein</fullName>
    </submittedName>
</protein>
<proteinExistence type="predicted"/>
<name>A0A3B0S971_9ZZZZ</name>
<evidence type="ECO:0000256" key="1">
    <source>
        <dbReference type="SAM" id="MobiDB-lite"/>
    </source>
</evidence>